<evidence type="ECO:0000313" key="3">
    <source>
        <dbReference type="Proteomes" id="UP000603865"/>
    </source>
</evidence>
<keyword evidence="3" id="KW-1185">Reference proteome</keyword>
<evidence type="ECO:0000313" key="2">
    <source>
        <dbReference type="EMBL" id="GGR01180.1"/>
    </source>
</evidence>
<evidence type="ECO:0000259" key="1">
    <source>
        <dbReference type="Pfam" id="PF13474"/>
    </source>
</evidence>
<dbReference type="InterPro" id="IPR032710">
    <property type="entry name" value="NTF2-like_dom_sf"/>
</dbReference>
<proteinExistence type="predicted"/>
<reference evidence="2" key="1">
    <citation type="journal article" date="2014" name="Int. J. Syst. Evol. Microbiol.">
        <title>Complete genome sequence of Corynebacterium casei LMG S-19264T (=DSM 44701T), isolated from a smear-ripened cheese.</title>
        <authorList>
            <consortium name="US DOE Joint Genome Institute (JGI-PGF)"/>
            <person name="Walter F."/>
            <person name="Albersmeier A."/>
            <person name="Kalinowski J."/>
            <person name="Ruckert C."/>
        </authorList>
    </citation>
    <scope>NUCLEOTIDE SEQUENCE</scope>
    <source>
        <strain evidence="2">JCM 31311</strain>
    </source>
</reference>
<organism evidence="2 3">
    <name type="scientific">Deinococcus ruber</name>
    <dbReference type="NCBI Taxonomy" id="1848197"/>
    <lineage>
        <taxon>Bacteria</taxon>
        <taxon>Thermotogati</taxon>
        <taxon>Deinococcota</taxon>
        <taxon>Deinococci</taxon>
        <taxon>Deinococcales</taxon>
        <taxon>Deinococcaceae</taxon>
        <taxon>Deinococcus</taxon>
    </lineage>
</organism>
<dbReference type="Gene3D" id="3.10.450.50">
    <property type="match status" value="1"/>
</dbReference>
<dbReference type="Pfam" id="PF13474">
    <property type="entry name" value="SnoaL_3"/>
    <property type="match status" value="1"/>
</dbReference>
<sequence length="145" mass="16267">MTRTMTATTPTQVLELYRAAVYAKDVEALMQLYAPDVRVFDMWGTWAYDGADAWRTAVSEWFGSLGSDLVRVEMDDLQHTQSGELAVLSAFVTYRGLSAQGQELRSMNNRLTLVCRQDSSGWQVIHEHSSSPADFESGKVLLRRG</sequence>
<dbReference type="AlphaFoldDB" id="A0A918F4W5"/>
<dbReference type="Proteomes" id="UP000603865">
    <property type="component" value="Unassembled WGS sequence"/>
</dbReference>
<dbReference type="SUPFAM" id="SSF54427">
    <property type="entry name" value="NTF2-like"/>
    <property type="match status" value="1"/>
</dbReference>
<reference evidence="2" key="2">
    <citation type="submission" date="2020-09" db="EMBL/GenBank/DDBJ databases">
        <authorList>
            <person name="Sun Q."/>
            <person name="Ohkuma M."/>
        </authorList>
    </citation>
    <scope>NUCLEOTIDE SEQUENCE</scope>
    <source>
        <strain evidence="2">JCM 31311</strain>
    </source>
</reference>
<dbReference type="RefSeq" id="WP_229775919.1">
    <property type="nucleotide sequence ID" value="NZ_BMQL01000004.1"/>
</dbReference>
<dbReference type="GO" id="GO:0016853">
    <property type="term" value="F:isomerase activity"/>
    <property type="evidence" value="ECO:0007669"/>
    <property type="project" value="UniProtKB-KW"/>
</dbReference>
<feature type="domain" description="SnoaL-like" evidence="1">
    <location>
        <begin position="12"/>
        <end position="133"/>
    </location>
</feature>
<name>A0A918F4W5_9DEIO</name>
<gene>
    <name evidence="2" type="ORF">GCM10008957_12650</name>
</gene>
<dbReference type="EMBL" id="BMQL01000004">
    <property type="protein sequence ID" value="GGR01180.1"/>
    <property type="molecule type" value="Genomic_DNA"/>
</dbReference>
<comment type="caution">
    <text evidence="2">The sequence shown here is derived from an EMBL/GenBank/DDBJ whole genome shotgun (WGS) entry which is preliminary data.</text>
</comment>
<keyword evidence="2" id="KW-0413">Isomerase</keyword>
<protein>
    <submittedName>
        <fullName evidence="2">Ketosteroid isomerase</fullName>
    </submittedName>
</protein>
<dbReference type="InterPro" id="IPR037401">
    <property type="entry name" value="SnoaL-like"/>
</dbReference>
<accession>A0A918F4W5</accession>